<dbReference type="InterPro" id="IPR018790">
    <property type="entry name" value="DUF2358"/>
</dbReference>
<dbReference type="EMBL" id="MU069821">
    <property type="protein sequence ID" value="KAF5833258.1"/>
    <property type="molecule type" value="Genomic_DNA"/>
</dbReference>
<feature type="compositionally biased region" description="Low complexity" evidence="1">
    <location>
        <begin position="332"/>
        <end position="352"/>
    </location>
</feature>
<gene>
    <name evidence="2" type="ORF">DUNSADRAFT_10496</name>
</gene>
<organism evidence="2 3">
    <name type="scientific">Dunaliella salina</name>
    <name type="common">Green alga</name>
    <name type="synonym">Protococcus salinus</name>
    <dbReference type="NCBI Taxonomy" id="3046"/>
    <lineage>
        <taxon>Eukaryota</taxon>
        <taxon>Viridiplantae</taxon>
        <taxon>Chlorophyta</taxon>
        <taxon>core chlorophytes</taxon>
        <taxon>Chlorophyceae</taxon>
        <taxon>CS clade</taxon>
        <taxon>Chlamydomonadales</taxon>
        <taxon>Dunaliellaceae</taxon>
        <taxon>Dunaliella</taxon>
    </lineage>
</organism>
<comment type="caution">
    <text evidence="2">The sequence shown here is derived from an EMBL/GenBank/DDBJ whole genome shotgun (WGS) entry which is preliminary data.</text>
</comment>
<reference evidence="2" key="1">
    <citation type="submission" date="2017-08" db="EMBL/GenBank/DDBJ databases">
        <authorList>
            <person name="Polle J.E."/>
            <person name="Barry K."/>
            <person name="Cushman J."/>
            <person name="Schmutz J."/>
            <person name="Tran D."/>
            <person name="Hathwaick L.T."/>
            <person name="Yim W.C."/>
            <person name="Jenkins J."/>
            <person name="Mckie-Krisberg Z.M."/>
            <person name="Prochnik S."/>
            <person name="Lindquist E."/>
            <person name="Dockter R.B."/>
            <person name="Adam C."/>
            <person name="Molina H."/>
            <person name="Bunkerborg J."/>
            <person name="Jin E."/>
            <person name="Buchheim M."/>
            <person name="Magnuson J."/>
        </authorList>
    </citation>
    <scope>NUCLEOTIDE SEQUENCE</scope>
    <source>
        <strain evidence="2">CCAP 19/18</strain>
    </source>
</reference>
<feature type="compositionally biased region" description="Gly residues" evidence="1">
    <location>
        <begin position="144"/>
        <end position="157"/>
    </location>
</feature>
<dbReference type="SUPFAM" id="SSF54427">
    <property type="entry name" value="NTF2-like"/>
    <property type="match status" value="1"/>
</dbReference>
<evidence type="ECO:0000313" key="3">
    <source>
        <dbReference type="Proteomes" id="UP000815325"/>
    </source>
</evidence>
<dbReference type="PANTHER" id="PTHR31094">
    <property type="entry name" value="RIKEN CDNA 2310061I04 GENE"/>
    <property type="match status" value="1"/>
</dbReference>
<dbReference type="Proteomes" id="UP000815325">
    <property type="component" value="Unassembled WGS sequence"/>
</dbReference>
<name>A0ABQ7GF77_DUNSA</name>
<feature type="region of interest" description="Disordered" evidence="1">
    <location>
        <begin position="1"/>
        <end position="32"/>
    </location>
</feature>
<accession>A0ABQ7GF77</accession>
<protein>
    <submittedName>
        <fullName evidence="2">Uncharacterized protein</fullName>
    </submittedName>
</protein>
<feature type="region of interest" description="Disordered" evidence="1">
    <location>
        <begin position="45"/>
        <end position="85"/>
    </location>
</feature>
<sequence length="428" mass="47090">MQCSSSPLLAQQLLPPPSTASPALHVPHHSLSSRRCRLHRTAATLRQREEEEEEQQGRRTAALFLSRPCSSTDMPSSSSSDSSSSTLGARLVLERLYAGGDSGALAPYAPLQPLPLLYLPSVLTEQEQQQQQPQTEKTPSEQGYRGGTGAGGPGNGGNQNEFFANLGDALRTLRDDIPDLFNHDLNYNIYREDIVFRDPRNKFEGLKNYRIIFWSLRFHGKLFFRKLYVEVKRVWQPVNDRQTIKMRWTVHGIPRVPWEAEGLFDGISTYKLDSNGKIYEHMVDNVMLRDPPMALNSPLLATINLLRMPQQQPYPGIPTTYQGCADDCSTSTTTSTSVGSNNSVSLSSCDSLQQPELEGSTGSSFCSISSQDGASSSSSSLSSQCARFSWVRLYASLLGSLAVVQTLAGITHRGSDQRRDGSPPAALT</sequence>
<feature type="compositionally biased region" description="Low complexity" evidence="1">
    <location>
        <begin position="125"/>
        <end position="143"/>
    </location>
</feature>
<dbReference type="InterPro" id="IPR032710">
    <property type="entry name" value="NTF2-like_dom_sf"/>
</dbReference>
<dbReference type="PANTHER" id="PTHR31094:SF2">
    <property type="entry name" value="RIKEN CDNA 2310061I04 GENE"/>
    <property type="match status" value="1"/>
</dbReference>
<feature type="region of interest" description="Disordered" evidence="1">
    <location>
        <begin position="125"/>
        <end position="161"/>
    </location>
</feature>
<evidence type="ECO:0000313" key="2">
    <source>
        <dbReference type="EMBL" id="KAF5833258.1"/>
    </source>
</evidence>
<keyword evidence="3" id="KW-1185">Reference proteome</keyword>
<evidence type="ECO:0000256" key="1">
    <source>
        <dbReference type="SAM" id="MobiDB-lite"/>
    </source>
</evidence>
<feature type="compositionally biased region" description="Low complexity" evidence="1">
    <location>
        <begin position="58"/>
        <end position="85"/>
    </location>
</feature>
<feature type="compositionally biased region" description="Low complexity" evidence="1">
    <location>
        <begin position="1"/>
        <end position="13"/>
    </location>
</feature>
<proteinExistence type="predicted"/>
<feature type="region of interest" description="Disordered" evidence="1">
    <location>
        <begin position="332"/>
        <end position="355"/>
    </location>
</feature>
<dbReference type="Pfam" id="PF10184">
    <property type="entry name" value="DUF2358"/>
    <property type="match status" value="1"/>
</dbReference>